<evidence type="ECO:0000313" key="5">
    <source>
        <dbReference type="Proteomes" id="UP000038045"/>
    </source>
</evidence>
<feature type="compositionally biased region" description="Polar residues" evidence="1">
    <location>
        <begin position="892"/>
        <end position="910"/>
    </location>
</feature>
<keyword evidence="3" id="KW-0732">Signal</keyword>
<keyword evidence="2" id="KW-0472">Membrane</keyword>
<dbReference type="Proteomes" id="UP000038045">
    <property type="component" value="Unplaced"/>
</dbReference>
<reference evidence="6" key="1">
    <citation type="submission" date="2017-02" db="UniProtKB">
        <authorList>
            <consortium name="WormBaseParasite"/>
        </authorList>
    </citation>
    <scope>IDENTIFICATION</scope>
</reference>
<feature type="transmembrane region" description="Helical" evidence="2">
    <location>
        <begin position="460"/>
        <end position="483"/>
    </location>
</feature>
<accession>A0A0N4ZEK9</accession>
<dbReference type="SUPFAM" id="SSF52799">
    <property type="entry name" value="(Phosphotyrosine protein) phosphatases II"/>
    <property type="match status" value="1"/>
</dbReference>
<dbReference type="STRING" id="131310.A0A0N4ZEK9"/>
<dbReference type="Pfam" id="PF00102">
    <property type="entry name" value="Y_phosphatase"/>
    <property type="match status" value="2"/>
</dbReference>
<name>A0A0N4ZEK9_PARTI</name>
<evidence type="ECO:0000256" key="1">
    <source>
        <dbReference type="SAM" id="MobiDB-lite"/>
    </source>
</evidence>
<proteinExistence type="predicted"/>
<feature type="domain" description="Tyrosine-protein phosphatase" evidence="4">
    <location>
        <begin position="953"/>
        <end position="1206"/>
    </location>
</feature>
<evidence type="ECO:0000313" key="6">
    <source>
        <dbReference type="WBParaSite" id="PTRK_0000610800.1"/>
    </source>
</evidence>
<feature type="chain" id="PRO_5005891754" evidence="3">
    <location>
        <begin position="21"/>
        <end position="1248"/>
    </location>
</feature>
<sequence length="1248" mass="144927">MLPIEVRLSFILIYLVLCGAKGFQDLMITDEFDFKYSVSKGSDIVLVKCPGQESTLLKDQILEMNKEYLGKNLKQYSNNQNYWIYVDRSNKLREYVECGRGISKYDKYKISSFKVGILWDQVSDESYSYEFYDITSGNKKVGTCSNNSTIALIKTSSCQFKEYQLAKDKVEYGDLLYFFDLKNVPENVRMLEPCAIVSAMIKEKPKITYEGIYMYSLTDIDITNNEYIYNGIGYITKRNEKEKVTFKMIMPMDSKYPNFYKKISNKYKFTSLQNVDNKKFIEIGEKKSKDGKTLVFDDYELIKVRSYSPSCFSRNQPIEKIYFIGPPKEDSFKREDDVIFNEKNTIFKAICPLKMKTFGILSMISFEDEIVSIDLLKKMNKKFGNFILEGQNVVYDKPSPEGVLKCTYSTPVSKFYILTKYISKDHHIQLLRKRGAFNDDIEDIDKDLLERSALAKTMSLTILAVTASVFGSLFLIIIVIFLVKKRLRKKRRKYDSFKEHRNIEVFENRLQDECFKNGLEMLYLKQCCQDINYNPRKWIFVNNNGFVPLVKQFACLTNRFYFISELPMKLKNEEYIMAIDQESIKTIVTFKSSVPETAKVFNDSDKIFTTCAYGSISTEIDKGTLIKNANVRFKHFVVEKKNLKIVSKIKLIEVYDWEINELPESISRFIDIYDKVTEIAGKDAVLLQCCHLPDPRVSLFAGFAYIVEGMINNKFFRNPINLLNEAKCLGHCGPLSLLEYGFLIASVFEYFIKKKIIKHDEKMKLFIENFNKYKEEKNKMLLYRVDNKVYHTLLNYINSLTLEKVRTYYGIHKKVYDCSHHLDAICKVFSYVDKIQFQNSFGPPKPIKHRVYKMVDAYTYSTGTLSRGPSTDTSYFNLSKMPLTKSDSITSTGTNSIASVPKNPTTNDSSGLYKHKRVKPGVQILKSFSAPSTSSNDSKKEAPINMDFPKVVRFTNIPCYDECSLFSPYTEVEPPGDIYVNVFLHGNELKYSLSENKTRHIVLCQSPLDDTLFKYVQNLYQLNCSVLVLMFEPEEDLTGKYNLKFAFGVDKETLNKNFLPLDCEKKFYGDYYIKKERVIDSIDFECGTINEYCIGMVYDNTSPVKTFKAITFKSDIKKDTYFNVHNYQKLYERIIEYSGNGSIFIQDDVGISTSSIIGLYILMVDTIERKHVFDPVSCLYALRNVRYGAVLYDYQFIFSIILLIYHYKTVVCMWDSHKYSAALDILQQEMVFCREQCGKNIDKFSISQ</sequence>
<dbReference type="AlphaFoldDB" id="A0A0N4ZEK9"/>
<dbReference type="InterPro" id="IPR029021">
    <property type="entry name" value="Prot-tyrosine_phosphatase-like"/>
</dbReference>
<keyword evidence="5" id="KW-1185">Reference proteome</keyword>
<dbReference type="WBParaSite" id="PTRK_0000610800.1">
    <property type="protein sequence ID" value="PTRK_0000610800.1"/>
    <property type="gene ID" value="PTRK_0000610800"/>
</dbReference>
<evidence type="ECO:0000256" key="2">
    <source>
        <dbReference type="SAM" id="Phobius"/>
    </source>
</evidence>
<keyword evidence="2" id="KW-0812">Transmembrane</keyword>
<dbReference type="InterPro" id="IPR000242">
    <property type="entry name" value="PTP_cat"/>
</dbReference>
<protein>
    <submittedName>
        <fullName evidence="6">Tyrosine-protein phosphatase domain-containing protein</fullName>
    </submittedName>
</protein>
<dbReference type="GO" id="GO:0004725">
    <property type="term" value="F:protein tyrosine phosphatase activity"/>
    <property type="evidence" value="ECO:0007669"/>
    <property type="project" value="InterPro"/>
</dbReference>
<dbReference type="InterPro" id="IPR056005">
    <property type="entry name" value="DUF7583"/>
</dbReference>
<dbReference type="Gene3D" id="3.90.190.10">
    <property type="entry name" value="Protein tyrosine phosphatase superfamily"/>
    <property type="match status" value="1"/>
</dbReference>
<dbReference type="SMART" id="SM00194">
    <property type="entry name" value="PTPc"/>
    <property type="match status" value="1"/>
</dbReference>
<feature type="region of interest" description="Disordered" evidence="1">
    <location>
        <begin position="892"/>
        <end position="913"/>
    </location>
</feature>
<feature type="signal peptide" evidence="3">
    <location>
        <begin position="1"/>
        <end position="20"/>
    </location>
</feature>
<evidence type="ECO:0000259" key="4">
    <source>
        <dbReference type="PROSITE" id="PS50055"/>
    </source>
</evidence>
<dbReference type="PROSITE" id="PS50055">
    <property type="entry name" value="TYR_PHOSPHATASE_PTP"/>
    <property type="match status" value="1"/>
</dbReference>
<organism evidence="5 6">
    <name type="scientific">Parastrongyloides trichosuri</name>
    <name type="common">Possum-specific nematode worm</name>
    <dbReference type="NCBI Taxonomy" id="131310"/>
    <lineage>
        <taxon>Eukaryota</taxon>
        <taxon>Metazoa</taxon>
        <taxon>Ecdysozoa</taxon>
        <taxon>Nematoda</taxon>
        <taxon>Chromadorea</taxon>
        <taxon>Rhabditida</taxon>
        <taxon>Tylenchina</taxon>
        <taxon>Panagrolaimomorpha</taxon>
        <taxon>Strongyloidoidea</taxon>
        <taxon>Strongyloididae</taxon>
        <taxon>Parastrongyloides</taxon>
    </lineage>
</organism>
<keyword evidence="2" id="KW-1133">Transmembrane helix</keyword>
<evidence type="ECO:0000256" key="3">
    <source>
        <dbReference type="SAM" id="SignalP"/>
    </source>
</evidence>
<dbReference type="Pfam" id="PF24486">
    <property type="entry name" value="DUF7583"/>
    <property type="match status" value="1"/>
</dbReference>